<dbReference type="HOGENOM" id="CLU_097432_1_0_6"/>
<dbReference type="Proteomes" id="UP000009080">
    <property type="component" value="Chromosome"/>
</dbReference>
<accession>C5BKH6</accession>
<keyword evidence="3" id="KW-1185">Reference proteome</keyword>
<keyword evidence="2" id="KW-0449">Lipoprotein</keyword>
<gene>
    <name evidence="2" type="ordered locus">TERTU_4694</name>
</gene>
<dbReference type="AlphaFoldDB" id="C5BKH6"/>
<dbReference type="RefSeq" id="WP_015819034.1">
    <property type="nucleotide sequence ID" value="NC_012997.1"/>
</dbReference>
<dbReference type="Pfam" id="PF05643">
    <property type="entry name" value="GNA1162-like"/>
    <property type="match status" value="1"/>
</dbReference>
<dbReference type="PROSITE" id="PS51257">
    <property type="entry name" value="PROKAR_LIPOPROTEIN"/>
    <property type="match status" value="1"/>
</dbReference>
<dbReference type="OrthoDB" id="1014694at2"/>
<evidence type="ECO:0000256" key="1">
    <source>
        <dbReference type="SAM" id="SignalP"/>
    </source>
</evidence>
<keyword evidence="1" id="KW-0732">Signal</keyword>
<dbReference type="eggNOG" id="COG4380">
    <property type="taxonomic scope" value="Bacteria"/>
</dbReference>
<protein>
    <submittedName>
        <fullName evidence="2">Lipoprotein</fullName>
    </submittedName>
</protein>
<feature type="chain" id="PRO_5002946988" evidence="1">
    <location>
        <begin position="23"/>
        <end position="218"/>
    </location>
</feature>
<name>C5BKH6_TERTT</name>
<organism evidence="2 3">
    <name type="scientific">Teredinibacter turnerae (strain ATCC 39867 / T7901)</name>
    <dbReference type="NCBI Taxonomy" id="377629"/>
    <lineage>
        <taxon>Bacteria</taxon>
        <taxon>Pseudomonadati</taxon>
        <taxon>Pseudomonadota</taxon>
        <taxon>Gammaproteobacteria</taxon>
        <taxon>Cellvibrionales</taxon>
        <taxon>Cellvibrionaceae</taxon>
        <taxon>Teredinibacter</taxon>
    </lineage>
</organism>
<proteinExistence type="predicted"/>
<dbReference type="Gene3D" id="3.40.50.10610">
    <property type="entry name" value="ABC-type transport auxiliary lipoprotein component"/>
    <property type="match status" value="1"/>
</dbReference>
<dbReference type="InterPro" id="IPR008517">
    <property type="entry name" value="GNA1162-like"/>
</dbReference>
<dbReference type="EMBL" id="CP001614">
    <property type="protein sequence ID" value="ACR12921.1"/>
    <property type="molecule type" value="Genomic_DNA"/>
</dbReference>
<sequence length="218" mass="23276">MNKVIVLICLAATLLLSGCDTAPQKENSLIYTYAPRSILVIPPMNNSVDVNASYTFMSTLSRPLAEKGYYVFPVAVIDNFLKENGLPTPAEMNGIALDKIQQHIGADAVLYVSIDDWGQKFQLVSSVTVVRATLTMVDTATGTEIWKARVSGSDSNSNSNQQGGGIAGAILSAVVSQIANSLQDNTYELSRQATTRTVAADLPKGPYRLEAEAAMGAK</sequence>
<evidence type="ECO:0000313" key="2">
    <source>
        <dbReference type="EMBL" id="ACR12921.1"/>
    </source>
</evidence>
<reference evidence="2 3" key="1">
    <citation type="journal article" date="2009" name="PLoS ONE">
        <title>The complete genome of Teredinibacter turnerae T7901: an intracellular endosymbiont of marine wood-boring bivalves (shipworms).</title>
        <authorList>
            <person name="Yang J.C."/>
            <person name="Madupu R."/>
            <person name="Durkin A.S."/>
            <person name="Ekborg N.A."/>
            <person name="Pedamallu C.S."/>
            <person name="Hostetler J.B."/>
            <person name="Radune D."/>
            <person name="Toms B.S."/>
            <person name="Henrissat B."/>
            <person name="Coutinho P.M."/>
            <person name="Schwarz S."/>
            <person name="Field L."/>
            <person name="Trindade-Silva A.E."/>
            <person name="Soares C.A.G."/>
            <person name="Elshahawi S."/>
            <person name="Hanora A."/>
            <person name="Schmidt E.W."/>
            <person name="Haygood M.G."/>
            <person name="Posfai J."/>
            <person name="Benner J."/>
            <person name="Madinger C."/>
            <person name="Nove J."/>
            <person name="Anton B."/>
            <person name="Chaudhary K."/>
            <person name="Foster J."/>
            <person name="Holman A."/>
            <person name="Kumar S."/>
            <person name="Lessard P.A."/>
            <person name="Luyten Y.A."/>
            <person name="Slatko B."/>
            <person name="Wood N."/>
            <person name="Wu B."/>
            <person name="Teplitski M."/>
            <person name="Mougous J.D."/>
            <person name="Ward N."/>
            <person name="Eisen J.A."/>
            <person name="Badger J.H."/>
            <person name="Distel D.L."/>
        </authorList>
    </citation>
    <scope>NUCLEOTIDE SEQUENCE [LARGE SCALE GENOMIC DNA]</scope>
    <source>
        <strain evidence="3">ATCC 39867 / T7901</strain>
    </source>
</reference>
<dbReference type="KEGG" id="ttu:TERTU_4694"/>
<feature type="signal peptide" evidence="1">
    <location>
        <begin position="1"/>
        <end position="22"/>
    </location>
</feature>
<dbReference type="STRING" id="377629.TERTU_4694"/>
<evidence type="ECO:0000313" key="3">
    <source>
        <dbReference type="Proteomes" id="UP000009080"/>
    </source>
</evidence>